<proteinExistence type="predicted"/>
<dbReference type="AlphaFoldDB" id="A0A835S1A5"/>
<reference evidence="1 2" key="1">
    <citation type="journal article" date="2020" name="Nat. Food">
        <title>A phased Vanilla planifolia genome enables genetic improvement of flavour and production.</title>
        <authorList>
            <person name="Hasing T."/>
            <person name="Tang H."/>
            <person name="Brym M."/>
            <person name="Khazi F."/>
            <person name="Huang T."/>
            <person name="Chambers A.H."/>
        </authorList>
    </citation>
    <scope>NUCLEOTIDE SEQUENCE [LARGE SCALE GENOMIC DNA]</scope>
    <source>
        <tissue evidence="1">Leaf</tissue>
    </source>
</reference>
<name>A0A835S1A5_VANPL</name>
<dbReference type="Proteomes" id="UP000639772">
    <property type="component" value="Chromosome 1"/>
</dbReference>
<gene>
    <name evidence="1" type="ORF">HPP92_002487</name>
</gene>
<sequence length="178" mass="19529">MQEDGWVVCRVFKKNSFHKTFSATAAREAIGEENPPGLPPIPPQPYRQSFLLPLDLIPFENAMHLPQLLSSEPPNAAASSAFLPAPTMNTIDHDRARDIMKLRGSGGGYLPTEKAAGDWSILEKLLAGHQSQLEQLFQAKCCPPAQILELGSSAQPQTRFSLPYLCAEADLLKYSKQA</sequence>
<organism evidence="1 2">
    <name type="scientific">Vanilla planifolia</name>
    <name type="common">Vanilla</name>
    <dbReference type="NCBI Taxonomy" id="51239"/>
    <lineage>
        <taxon>Eukaryota</taxon>
        <taxon>Viridiplantae</taxon>
        <taxon>Streptophyta</taxon>
        <taxon>Embryophyta</taxon>
        <taxon>Tracheophyta</taxon>
        <taxon>Spermatophyta</taxon>
        <taxon>Magnoliopsida</taxon>
        <taxon>Liliopsida</taxon>
        <taxon>Asparagales</taxon>
        <taxon>Orchidaceae</taxon>
        <taxon>Vanilloideae</taxon>
        <taxon>Vanilleae</taxon>
        <taxon>Vanilla</taxon>
    </lineage>
</organism>
<dbReference type="OrthoDB" id="1667455at2759"/>
<evidence type="ECO:0000313" key="2">
    <source>
        <dbReference type="Proteomes" id="UP000639772"/>
    </source>
</evidence>
<evidence type="ECO:0000313" key="1">
    <source>
        <dbReference type="EMBL" id="KAG0502415.1"/>
    </source>
</evidence>
<comment type="caution">
    <text evidence="1">The sequence shown here is derived from an EMBL/GenBank/DDBJ whole genome shotgun (WGS) entry which is preliminary data.</text>
</comment>
<protein>
    <submittedName>
        <fullName evidence="1">Uncharacterized protein</fullName>
    </submittedName>
</protein>
<dbReference type="EMBL" id="JADCNM010000001">
    <property type="protein sequence ID" value="KAG0502415.1"/>
    <property type="molecule type" value="Genomic_DNA"/>
</dbReference>
<accession>A0A835S1A5</accession>